<evidence type="ECO:0000313" key="9">
    <source>
        <dbReference type="EMBL" id="MFD1737414.1"/>
    </source>
</evidence>
<evidence type="ECO:0000256" key="2">
    <source>
        <dbReference type="ARBA" id="ARBA00005384"/>
    </source>
</evidence>
<evidence type="ECO:0000256" key="6">
    <source>
        <dbReference type="ARBA" id="ARBA00023125"/>
    </source>
</evidence>
<dbReference type="Gene3D" id="1.10.10.10">
    <property type="entry name" value="Winged helix-like DNA-binding domain superfamily/Winged helix DNA-binding domain"/>
    <property type="match status" value="1"/>
</dbReference>
<dbReference type="SUPFAM" id="SSF53383">
    <property type="entry name" value="PLP-dependent transferases"/>
    <property type="match status" value="1"/>
</dbReference>
<dbReference type="InterPro" id="IPR000524">
    <property type="entry name" value="Tscrpt_reg_HTH_GntR"/>
</dbReference>
<dbReference type="GO" id="GO:0008483">
    <property type="term" value="F:transaminase activity"/>
    <property type="evidence" value="ECO:0007669"/>
    <property type="project" value="UniProtKB-KW"/>
</dbReference>
<evidence type="ECO:0000256" key="5">
    <source>
        <dbReference type="ARBA" id="ARBA00023015"/>
    </source>
</evidence>
<evidence type="ECO:0000313" key="10">
    <source>
        <dbReference type="Proteomes" id="UP001597214"/>
    </source>
</evidence>
<gene>
    <name evidence="9" type="ORF">ACFSCX_12700</name>
</gene>
<comment type="caution">
    <text evidence="9">The sequence shown here is derived from an EMBL/GenBank/DDBJ whole genome shotgun (WGS) entry which is preliminary data.</text>
</comment>
<dbReference type="InterPro" id="IPR036390">
    <property type="entry name" value="WH_DNA-bd_sf"/>
</dbReference>
<name>A0ABW4LQH1_9BACI</name>
<keyword evidence="10" id="KW-1185">Reference proteome</keyword>
<evidence type="ECO:0000256" key="1">
    <source>
        <dbReference type="ARBA" id="ARBA00001933"/>
    </source>
</evidence>
<dbReference type="RefSeq" id="WP_377928624.1">
    <property type="nucleotide sequence ID" value="NZ_JBHUEM010000020.1"/>
</dbReference>
<dbReference type="PANTHER" id="PTHR46577">
    <property type="entry name" value="HTH-TYPE TRANSCRIPTIONAL REGULATORY PROTEIN GABR"/>
    <property type="match status" value="1"/>
</dbReference>
<protein>
    <submittedName>
        <fullName evidence="9">PLP-dependent aminotransferase family protein</fullName>
    </submittedName>
</protein>
<dbReference type="Pfam" id="PF00155">
    <property type="entry name" value="Aminotran_1_2"/>
    <property type="match status" value="1"/>
</dbReference>
<dbReference type="CDD" id="cd07377">
    <property type="entry name" value="WHTH_GntR"/>
    <property type="match status" value="1"/>
</dbReference>
<dbReference type="EMBL" id="JBHUEM010000020">
    <property type="protein sequence ID" value="MFD1737414.1"/>
    <property type="molecule type" value="Genomic_DNA"/>
</dbReference>
<dbReference type="InterPro" id="IPR036388">
    <property type="entry name" value="WH-like_DNA-bd_sf"/>
</dbReference>
<dbReference type="InterPro" id="IPR004839">
    <property type="entry name" value="Aminotransferase_I/II_large"/>
</dbReference>
<evidence type="ECO:0000259" key="8">
    <source>
        <dbReference type="PROSITE" id="PS50949"/>
    </source>
</evidence>
<dbReference type="InterPro" id="IPR015421">
    <property type="entry name" value="PyrdxlP-dep_Trfase_major"/>
</dbReference>
<dbReference type="SMART" id="SM00345">
    <property type="entry name" value="HTH_GNTR"/>
    <property type="match status" value="1"/>
</dbReference>
<dbReference type="PANTHER" id="PTHR46577:SF1">
    <property type="entry name" value="HTH-TYPE TRANSCRIPTIONAL REGULATORY PROTEIN GABR"/>
    <property type="match status" value="1"/>
</dbReference>
<dbReference type="PROSITE" id="PS50949">
    <property type="entry name" value="HTH_GNTR"/>
    <property type="match status" value="1"/>
</dbReference>
<dbReference type="Proteomes" id="UP001597214">
    <property type="component" value="Unassembled WGS sequence"/>
</dbReference>
<keyword evidence="3 9" id="KW-0032">Aminotransferase</keyword>
<proteinExistence type="inferred from homology"/>
<dbReference type="SUPFAM" id="SSF46785">
    <property type="entry name" value="Winged helix' DNA-binding domain"/>
    <property type="match status" value="1"/>
</dbReference>
<keyword evidence="3 9" id="KW-0808">Transferase</keyword>
<accession>A0ABW4LQH1</accession>
<keyword evidence="7" id="KW-0804">Transcription</keyword>
<comment type="cofactor">
    <cofactor evidence="1">
        <name>pyridoxal 5'-phosphate</name>
        <dbReference type="ChEBI" id="CHEBI:597326"/>
    </cofactor>
</comment>
<comment type="similarity">
    <text evidence="2">In the C-terminal section; belongs to the class-I pyridoxal-phosphate-dependent aminotransferase family.</text>
</comment>
<keyword evidence="5" id="KW-0805">Transcription regulation</keyword>
<dbReference type="Gene3D" id="3.90.1150.10">
    <property type="entry name" value="Aspartate Aminotransferase, domain 1"/>
    <property type="match status" value="1"/>
</dbReference>
<keyword evidence="4" id="KW-0663">Pyridoxal phosphate</keyword>
<dbReference type="InterPro" id="IPR051446">
    <property type="entry name" value="HTH_trans_reg/aminotransferase"/>
</dbReference>
<dbReference type="InterPro" id="IPR015424">
    <property type="entry name" value="PyrdxlP-dep_Trfase"/>
</dbReference>
<reference evidence="10" key="1">
    <citation type="journal article" date="2019" name="Int. J. Syst. Evol. Microbiol.">
        <title>The Global Catalogue of Microorganisms (GCM) 10K type strain sequencing project: providing services to taxonomists for standard genome sequencing and annotation.</title>
        <authorList>
            <consortium name="The Broad Institute Genomics Platform"/>
            <consortium name="The Broad Institute Genome Sequencing Center for Infectious Disease"/>
            <person name="Wu L."/>
            <person name="Ma J."/>
        </authorList>
    </citation>
    <scope>NUCLEOTIDE SEQUENCE [LARGE SCALE GENOMIC DNA]</scope>
    <source>
        <strain evidence="10">CCUG 49339</strain>
    </source>
</reference>
<feature type="domain" description="HTH gntR-type" evidence="8">
    <location>
        <begin position="4"/>
        <end position="72"/>
    </location>
</feature>
<dbReference type="Pfam" id="PF00392">
    <property type="entry name" value="GntR"/>
    <property type="match status" value="1"/>
</dbReference>
<dbReference type="Gene3D" id="3.40.640.10">
    <property type="entry name" value="Type I PLP-dependent aspartate aminotransferase-like (Major domain)"/>
    <property type="match status" value="1"/>
</dbReference>
<evidence type="ECO:0000256" key="7">
    <source>
        <dbReference type="ARBA" id="ARBA00023163"/>
    </source>
</evidence>
<sequence>MDKEPVFQKVYEYLDNRIKRGDWKEHEKIPSVRKLGEELGVHRLTVLKAYQRLKEQHKLYVKDKSGYFVHPGASYSFSDMDDPIVTSFIYKSHLSEIHRIPVKYQFSYSLIDPNLLPNHYFSEHMKEVFDLNPKVLSTYSTIQGDNDVREALAQYFNKKYQFHLAADDLLITSGSQQAIDILSRIFIQRGDVVLMERPTYSAAIDIFRQQGAKIVTIDIHPYGYDLNQVEAFMKNYKPRIFYMNPTFHNPTGYTVPTNQRKELVDLAEKYKCFLLEDDPFNDIYFHDLPPKPLFSYDTSGYVLYIRSFSKYIAPGLRIAVLCTRPSIMKHVITVKSLTDNGTPLLNQKMFLHYFSSARLQQHIEKLRIALHIRKEIMEEELATTNWNWISPNGGLNLWIQLPDTLEMETLLATSLDHSISFVPGSICDPTKDTKSWIRLSYSYIKEQMIREGIQKLLVLSNQIENR</sequence>
<evidence type="ECO:0000256" key="4">
    <source>
        <dbReference type="ARBA" id="ARBA00022898"/>
    </source>
</evidence>
<dbReference type="InterPro" id="IPR015422">
    <property type="entry name" value="PyrdxlP-dep_Trfase_small"/>
</dbReference>
<evidence type="ECO:0000256" key="3">
    <source>
        <dbReference type="ARBA" id="ARBA00022576"/>
    </source>
</evidence>
<dbReference type="CDD" id="cd00609">
    <property type="entry name" value="AAT_like"/>
    <property type="match status" value="1"/>
</dbReference>
<keyword evidence="6" id="KW-0238">DNA-binding</keyword>
<organism evidence="9 10">
    <name type="scientific">Bacillus salitolerans</name>
    <dbReference type="NCBI Taxonomy" id="1437434"/>
    <lineage>
        <taxon>Bacteria</taxon>
        <taxon>Bacillati</taxon>
        <taxon>Bacillota</taxon>
        <taxon>Bacilli</taxon>
        <taxon>Bacillales</taxon>
        <taxon>Bacillaceae</taxon>
        <taxon>Bacillus</taxon>
    </lineage>
</organism>